<dbReference type="AlphaFoldDB" id="A0A0Q0WFH6"/>
<accession>A0A0Q0WFH6</accession>
<evidence type="ECO:0000256" key="1">
    <source>
        <dbReference type="ARBA" id="ARBA00022679"/>
    </source>
</evidence>
<dbReference type="PATRIC" id="fig|362413.3.peg.3125"/>
<keyword evidence="1 3" id="KW-0808">Transferase</keyword>
<dbReference type="RefSeq" id="WP_055091858.1">
    <property type="nucleotide sequence ID" value="NZ_JRLF01000004.1"/>
</dbReference>
<keyword evidence="2" id="KW-0012">Acyltransferase</keyword>
<dbReference type="Pfam" id="PF13562">
    <property type="entry name" value="NTP_transf_4"/>
    <property type="match status" value="1"/>
</dbReference>
<dbReference type="NCBIfam" id="TIGR03991">
    <property type="entry name" value="alt_bact_glmU"/>
    <property type="match status" value="1"/>
</dbReference>
<dbReference type="OrthoDB" id="9784832at2"/>
<dbReference type="Proteomes" id="UP000050443">
    <property type="component" value="Unassembled WGS sequence"/>
</dbReference>
<dbReference type="SUPFAM" id="SSF51161">
    <property type="entry name" value="Trimeric LpxA-like enzymes"/>
    <property type="match status" value="1"/>
</dbReference>
<name>A0A0Q0WFH6_9FLAO</name>
<proteinExistence type="predicted"/>
<gene>
    <name evidence="3" type="ORF">RC62_3199</name>
</gene>
<organism evidence="3 4">
    <name type="scientific">Flavobacterium aquidurense</name>
    <dbReference type="NCBI Taxonomy" id="362413"/>
    <lineage>
        <taxon>Bacteria</taxon>
        <taxon>Pseudomonadati</taxon>
        <taxon>Bacteroidota</taxon>
        <taxon>Flavobacteriia</taxon>
        <taxon>Flavobacteriales</taxon>
        <taxon>Flavobacteriaceae</taxon>
        <taxon>Flavobacterium</taxon>
    </lineage>
</organism>
<evidence type="ECO:0000256" key="2">
    <source>
        <dbReference type="ARBA" id="ARBA00023315"/>
    </source>
</evidence>
<dbReference type="InterPro" id="IPR023917">
    <property type="entry name" value="Bifunctiontional_GlmU_bac-type"/>
</dbReference>
<protein>
    <submittedName>
        <fullName evidence="3">UDP-N-acetylglucosamine diphosphorylase/glucosamine-1-phosphate N-acetyltransferase</fullName>
    </submittedName>
</protein>
<dbReference type="InterPro" id="IPR011004">
    <property type="entry name" value="Trimer_LpxA-like_sf"/>
</dbReference>
<evidence type="ECO:0000313" key="3">
    <source>
        <dbReference type="EMBL" id="KQB43032.1"/>
    </source>
</evidence>
<comment type="caution">
    <text evidence="3">The sequence shown here is derived from an EMBL/GenBank/DDBJ whole genome shotgun (WGS) entry which is preliminary data.</text>
</comment>
<reference evidence="3 4" key="1">
    <citation type="submission" date="2014-09" db="EMBL/GenBank/DDBJ databases">
        <title>Genome sequence of Flavobacterium aquidurense RC62.</title>
        <authorList>
            <person name="Kim J.F."/>
            <person name="Kwak M.-J."/>
        </authorList>
    </citation>
    <scope>NUCLEOTIDE SEQUENCE [LARGE SCALE GENOMIC DNA]</scope>
    <source>
        <strain evidence="3 4">RC62</strain>
    </source>
</reference>
<sequence>MNYILFDGPVRNALLPFTFTRPVADILIGIMTIRQKWETRLGSTITTITEDYLSTKFPMVEMEENVMINAAYLPNDTLAELVSDLKENQAIFKGDDVIAFFTNENQEEVDFDLYEIIQYNDDVLTVEHTWDIFSKNDAAIREDFIYLTEDRKSQPIPKSVNVIAPENIFIEEGAKLEFVTLNASGGPIYIGKNSEIMEGTVIRGPFALCENAQVKLNAKVYGATTVGPGSRIGGEVKNSVLFANSNKGHDGFLGDSVLGEWCNIGADSNNSNLKNNYEEVKLWSYETEGFAKTGLQFCGLMMGDHSKCGINTMFNTGTVVGVSANIFGSGFPRNFVPSFSWGGAAGFTTYVTKKAFETAKLVMGRRNIDFDDTEAAILEYIFEETKKWRKD</sequence>
<dbReference type="Gene3D" id="2.160.10.10">
    <property type="entry name" value="Hexapeptide repeat proteins"/>
    <property type="match status" value="1"/>
</dbReference>
<dbReference type="GO" id="GO:0016746">
    <property type="term" value="F:acyltransferase activity"/>
    <property type="evidence" value="ECO:0007669"/>
    <property type="project" value="UniProtKB-KW"/>
</dbReference>
<dbReference type="EMBL" id="JRLF01000004">
    <property type="protein sequence ID" value="KQB43032.1"/>
    <property type="molecule type" value="Genomic_DNA"/>
</dbReference>
<dbReference type="InterPro" id="IPR050065">
    <property type="entry name" value="GlmU-like"/>
</dbReference>
<evidence type="ECO:0000313" key="4">
    <source>
        <dbReference type="Proteomes" id="UP000050443"/>
    </source>
</evidence>
<dbReference type="STRING" id="362413.RC62_3199"/>
<dbReference type="GO" id="GO:0016779">
    <property type="term" value="F:nucleotidyltransferase activity"/>
    <property type="evidence" value="ECO:0007669"/>
    <property type="project" value="UniProtKB-ARBA"/>
</dbReference>
<dbReference type="PANTHER" id="PTHR43584">
    <property type="entry name" value="NUCLEOTIDYL TRANSFERASE"/>
    <property type="match status" value="1"/>
</dbReference>